<gene>
    <name evidence="1" type="ORF">CI610_00238</name>
</gene>
<sequence length="123" mass="13587">MVTSGKLSHALTDAFSDEVLKECYENGYLMISKVKEDECTLAMVKSTLENKETLGKLKVLPQWIMNESSKVTQLHVLAAAPSFQRDRKPSEGSVLTKLCQALVKAQYEAIAKIAVIKSKLPSD</sequence>
<accession>A0A2H9TBX7</accession>
<proteinExistence type="predicted"/>
<dbReference type="EMBL" id="NSIT01000006">
    <property type="protein sequence ID" value="PJE80750.1"/>
    <property type="molecule type" value="Genomic_DNA"/>
</dbReference>
<protein>
    <submittedName>
        <fullName evidence="1">Uncharacterized protein</fullName>
    </submittedName>
</protein>
<reference evidence="1" key="1">
    <citation type="journal article" date="2017" name="Appl. Environ. Microbiol.">
        <title>Molecular characterization of an Endozoicomonas-like organism causing infection in king scallop Pecten maximus L.</title>
        <authorList>
            <person name="Cano I."/>
            <person name="van Aerle R."/>
            <person name="Ross S."/>
            <person name="Verner-Jeffreys D.W."/>
            <person name="Paley R.K."/>
            <person name="Rimmer G."/>
            <person name="Ryder D."/>
            <person name="Hooper P."/>
            <person name="Stone D."/>
            <person name="Feist S.W."/>
        </authorList>
    </citation>
    <scope>NUCLEOTIDE SEQUENCE</scope>
</reference>
<evidence type="ECO:0000313" key="1">
    <source>
        <dbReference type="EMBL" id="PJE80750.1"/>
    </source>
</evidence>
<organism evidence="1">
    <name type="scientific">invertebrate metagenome</name>
    <dbReference type="NCBI Taxonomy" id="1711999"/>
    <lineage>
        <taxon>unclassified sequences</taxon>
        <taxon>metagenomes</taxon>
        <taxon>organismal metagenomes</taxon>
    </lineage>
</organism>
<name>A0A2H9TBX7_9ZZZZ</name>
<comment type="caution">
    <text evidence="1">The sequence shown here is derived from an EMBL/GenBank/DDBJ whole genome shotgun (WGS) entry which is preliminary data.</text>
</comment>
<dbReference type="AlphaFoldDB" id="A0A2H9TBX7"/>